<organism evidence="2 3">
    <name type="scientific">Circinella minor</name>
    <dbReference type="NCBI Taxonomy" id="1195481"/>
    <lineage>
        <taxon>Eukaryota</taxon>
        <taxon>Fungi</taxon>
        <taxon>Fungi incertae sedis</taxon>
        <taxon>Mucoromycota</taxon>
        <taxon>Mucoromycotina</taxon>
        <taxon>Mucoromycetes</taxon>
        <taxon>Mucorales</taxon>
        <taxon>Lichtheimiaceae</taxon>
        <taxon>Circinella</taxon>
    </lineage>
</organism>
<keyword evidence="3" id="KW-1185">Reference proteome</keyword>
<evidence type="ECO:0000256" key="1">
    <source>
        <dbReference type="SAM" id="MobiDB-lite"/>
    </source>
</evidence>
<dbReference type="Proteomes" id="UP000646827">
    <property type="component" value="Unassembled WGS sequence"/>
</dbReference>
<name>A0A8H7S0E3_9FUNG</name>
<accession>A0A8H7S0E3</accession>
<comment type="caution">
    <text evidence="2">The sequence shown here is derived from an EMBL/GenBank/DDBJ whole genome shotgun (WGS) entry which is preliminary data.</text>
</comment>
<evidence type="ECO:0000313" key="2">
    <source>
        <dbReference type="EMBL" id="KAG2220369.1"/>
    </source>
</evidence>
<protein>
    <submittedName>
        <fullName evidence="2">Uncharacterized protein</fullName>
    </submittedName>
</protein>
<feature type="region of interest" description="Disordered" evidence="1">
    <location>
        <begin position="329"/>
        <end position="354"/>
    </location>
</feature>
<dbReference type="OrthoDB" id="2271149at2759"/>
<dbReference type="EMBL" id="JAEPRB010000143">
    <property type="protein sequence ID" value="KAG2220369.1"/>
    <property type="molecule type" value="Genomic_DNA"/>
</dbReference>
<reference evidence="2 3" key="1">
    <citation type="submission" date="2020-12" db="EMBL/GenBank/DDBJ databases">
        <title>Metabolic potential, ecology and presence of endohyphal bacteria is reflected in genomic diversity of Mucoromycotina.</title>
        <authorList>
            <person name="Muszewska A."/>
            <person name="Okrasinska A."/>
            <person name="Steczkiewicz K."/>
            <person name="Drgas O."/>
            <person name="Orlowska M."/>
            <person name="Perlinska-Lenart U."/>
            <person name="Aleksandrzak-Piekarczyk T."/>
            <person name="Szatraj K."/>
            <person name="Zielenkiewicz U."/>
            <person name="Pilsyk S."/>
            <person name="Malc E."/>
            <person name="Mieczkowski P."/>
            <person name="Kruszewska J.S."/>
            <person name="Biernat P."/>
            <person name="Pawlowska J."/>
        </authorList>
    </citation>
    <scope>NUCLEOTIDE SEQUENCE [LARGE SCALE GENOMIC DNA]</scope>
    <source>
        <strain evidence="2 3">CBS 142.35</strain>
    </source>
</reference>
<evidence type="ECO:0000313" key="3">
    <source>
        <dbReference type="Proteomes" id="UP000646827"/>
    </source>
</evidence>
<sequence>MEMKSVASELAPSPSNRYCANLGNFEIFTMTTNAPTDASNDSETKRKNLTLEYVLNSKGKNSIPSLQEFVGKETARIIELTDFRKMLLNYGQLCLREFYKKRMLKEQLKRFVFVVLVYLGVSWSIINKREKVSEDYSPPHPSTTTTRHSASKKSAIIMTEKALQEMENSYKKVIESGNVWRLESGRIVEQVMMDHALGLKYEHPVHSMILNPNDSSYADVFTEKELEEIGNFKAVDFDQELPQPLHEYLYTFLDKKTLHDLNNAIISKTFNPLSQPDLYWARKSFEEVIELYNMRFFDEDYIEDDVEYRIWPFIFKCFDLTEIRARSGKRKSQASSDRHNQSRSLSAHQPTARHHVGMQPDMKCTFMNYELGFSEVALKDEGENGTKELYESGMKAPKMLKDFLVSIVRDRPSIIHAAKTGAFIISGMCYALNKISNGTFI</sequence>
<dbReference type="AlphaFoldDB" id="A0A8H7S0E3"/>
<proteinExistence type="predicted"/>
<gene>
    <name evidence="2" type="ORF">INT45_010755</name>
</gene>